<dbReference type="GO" id="GO:0006825">
    <property type="term" value="P:copper ion transport"/>
    <property type="evidence" value="ECO:0007669"/>
    <property type="project" value="InterPro"/>
</dbReference>
<proteinExistence type="predicted"/>
<keyword evidence="5" id="KW-0732">Signal</keyword>
<dbReference type="GO" id="GO:0005886">
    <property type="term" value="C:plasma membrane"/>
    <property type="evidence" value="ECO:0007669"/>
    <property type="project" value="UniProtKB-SubCell"/>
</dbReference>
<dbReference type="Pfam" id="PF04234">
    <property type="entry name" value="CopC"/>
    <property type="match status" value="1"/>
</dbReference>
<keyword evidence="4" id="KW-0479">Metal-binding</keyword>
<dbReference type="RefSeq" id="WP_046106030.1">
    <property type="nucleotide sequence ID" value="NZ_JZEY01000061.1"/>
</dbReference>
<dbReference type="Gene3D" id="2.60.40.1220">
    <property type="match status" value="1"/>
</dbReference>
<dbReference type="PANTHER" id="PTHR34820:SF4">
    <property type="entry name" value="INNER MEMBRANE PROTEIN YEBZ"/>
    <property type="match status" value="1"/>
</dbReference>
<dbReference type="InterPro" id="IPR007348">
    <property type="entry name" value="CopC_dom"/>
</dbReference>
<dbReference type="PANTHER" id="PTHR34820">
    <property type="entry name" value="INNER MEMBRANE PROTEIN YEBZ"/>
    <property type="match status" value="1"/>
</dbReference>
<dbReference type="OrthoDB" id="8374223at2"/>
<evidence type="ECO:0000256" key="6">
    <source>
        <dbReference type="ARBA" id="ARBA00022989"/>
    </source>
</evidence>
<feature type="transmembrane region" description="Helical" evidence="9">
    <location>
        <begin position="386"/>
        <end position="405"/>
    </location>
</feature>
<dbReference type="STRING" id="429727.VE26_15540"/>
<keyword evidence="7" id="KW-0186">Copper</keyword>
<dbReference type="GO" id="GO:0042597">
    <property type="term" value="C:periplasmic space"/>
    <property type="evidence" value="ECO:0007669"/>
    <property type="project" value="InterPro"/>
</dbReference>
<feature type="domain" description="CopC" evidence="10">
    <location>
        <begin position="28"/>
        <end position="119"/>
    </location>
</feature>
<organism evidence="12 13">
    <name type="scientific">Devosia chinhatensis</name>
    <dbReference type="NCBI Taxonomy" id="429727"/>
    <lineage>
        <taxon>Bacteria</taxon>
        <taxon>Pseudomonadati</taxon>
        <taxon>Pseudomonadota</taxon>
        <taxon>Alphaproteobacteria</taxon>
        <taxon>Hyphomicrobiales</taxon>
        <taxon>Devosiaceae</taxon>
        <taxon>Devosia</taxon>
    </lineage>
</organism>
<evidence type="ECO:0000313" key="13">
    <source>
        <dbReference type="Proteomes" id="UP000033649"/>
    </source>
</evidence>
<evidence type="ECO:0000259" key="10">
    <source>
        <dbReference type="Pfam" id="PF04234"/>
    </source>
</evidence>
<feature type="transmembrane region" description="Helical" evidence="9">
    <location>
        <begin position="342"/>
        <end position="365"/>
    </location>
</feature>
<evidence type="ECO:0000256" key="9">
    <source>
        <dbReference type="SAM" id="Phobius"/>
    </source>
</evidence>
<dbReference type="Pfam" id="PF05425">
    <property type="entry name" value="CopD"/>
    <property type="match status" value="1"/>
</dbReference>
<feature type="transmembrane region" description="Helical" evidence="9">
    <location>
        <begin position="267"/>
        <end position="290"/>
    </location>
</feature>
<dbReference type="InterPro" id="IPR014755">
    <property type="entry name" value="Cu-Rt/internalin_Ig-like"/>
</dbReference>
<feature type="domain" description="Copper resistance protein D" evidence="11">
    <location>
        <begin position="303"/>
        <end position="403"/>
    </location>
</feature>
<sequence>MIAVVARLVAPLFALAFMLAGAVPVLAHAQMLSSVPAANAMLAQAPAEVSLVFNEPVSPLVITLIGPGGDSLDLTATTMGGETVVVPLPAEVDEGTHVLSWRVVSVDAHPVAGSVVFSIGSQSGTVPDIAAASLATSILLWASKTALFATLFLGLGTAIFALAAPLPDQARRLAGAVNLLGLVVAPVSLGLHGADALGVTPMGLFSPDAWVTGYATRYGLTTMLLVAALLFGLISLHRFRVLALIGWGLAALALALSGHAGAAEPQWLTRIAVVLHIAGILFWIGALLPLSIWLREQSHAADRALRQFSRFIPFAVAPILISGGVLAAVQMGPPGPAWLAPYGVILAAKLGLMIALLGLAVWNRFRLTHPALEGTIRARGQLRKAILLEIGLVLIIFALAAGWRFTPPPRAIAAAAVSAEEASAPLYAHAMDQEVMADLVITPGRAGPVAIDIGLTDLLGAPVEPLTVELTLSAPELGIEPIKVPATLRDGLWRVEGQTIPLPGPWDFTLDLRLDRFTLARVRTQIILP</sequence>
<evidence type="ECO:0000256" key="8">
    <source>
        <dbReference type="ARBA" id="ARBA00023136"/>
    </source>
</evidence>
<feature type="transmembrane region" description="Helical" evidence="9">
    <location>
        <begin position="146"/>
        <end position="166"/>
    </location>
</feature>
<evidence type="ECO:0000256" key="4">
    <source>
        <dbReference type="ARBA" id="ARBA00022723"/>
    </source>
</evidence>
<dbReference type="PATRIC" id="fig|429727.3.peg.3183"/>
<dbReference type="EMBL" id="JZEY01000061">
    <property type="protein sequence ID" value="KKB08001.1"/>
    <property type="molecule type" value="Genomic_DNA"/>
</dbReference>
<comment type="caution">
    <text evidence="12">The sequence shown here is derived from an EMBL/GenBank/DDBJ whole genome shotgun (WGS) entry which is preliminary data.</text>
</comment>
<dbReference type="Proteomes" id="UP000033649">
    <property type="component" value="Unassembled WGS sequence"/>
</dbReference>
<keyword evidence="8 9" id="KW-0472">Membrane</keyword>
<evidence type="ECO:0000256" key="5">
    <source>
        <dbReference type="ARBA" id="ARBA00022729"/>
    </source>
</evidence>
<comment type="subcellular location">
    <subcellularLocation>
        <location evidence="1">Cell membrane</location>
        <topology evidence="1">Multi-pass membrane protein</topology>
    </subcellularLocation>
</comment>
<dbReference type="GO" id="GO:0005507">
    <property type="term" value="F:copper ion binding"/>
    <property type="evidence" value="ECO:0007669"/>
    <property type="project" value="InterPro"/>
</dbReference>
<feature type="transmembrane region" description="Helical" evidence="9">
    <location>
        <begin position="241"/>
        <end position="261"/>
    </location>
</feature>
<evidence type="ECO:0000256" key="3">
    <source>
        <dbReference type="ARBA" id="ARBA00022692"/>
    </source>
</evidence>
<keyword evidence="13" id="KW-1185">Reference proteome</keyword>
<dbReference type="GO" id="GO:0046688">
    <property type="term" value="P:response to copper ion"/>
    <property type="evidence" value="ECO:0007669"/>
    <property type="project" value="InterPro"/>
</dbReference>
<accession>A0A0F5FGL5</accession>
<feature type="transmembrane region" description="Helical" evidence="9">
    <location>
        <begin position="173"/>
        <end position="194"/>
    </location>
</feature>
<dbReference type="InterPro" id="IPR014756">
    <property type="entry name" value="Ig_E-set"/>
</dbReference>
<name>A0A0F5FGL5_9HYPH</name>
<dbReference type="InterPro" id="IPR032694">
    <property type="entry name" value="CopC/D"/>
</dbReference>
<dbReference type="AlphaFoldDB" id="A0A0F5FGL5"/>
<dbReference type="InterPro" id="IPR008457">
    <property type="entry name" value="Cu-R_CopD_dom"/>
</dbReference>
<keyword evidence="6 9" id="KW-1133">Transmembrane helix</keyword>
<reference evidence="12 13" key="1">
    <citation type="submission" date="2015-03" db="EMBL/GenBank/DDBJ databases">
        <authorList>
            <person name="Hassan Y."/>
            <person name="Lepp D."/>
            <person name="Li X.-Z."/>
            <person name="Zhou T."/>
        </authorList>
    </citation>
    <scope>NUCLEOTIDE SEQUENCE [LARGE SCALE GENOMIC DNA]</scope>
    <source>
        <strain evidence="12 13">IPL18</strain>
    </source>
</reference>
<evidence type="ECO:0000256" key="1">
    <source>
        <dbReference type="ARBA" id="ARBA00004651"/>
    </source>
</evidence>
<feature type="transmembrane region" description="Helical" evidence="9">
    <location>
        <begin position="214"/>
        <end position="234"/>
    </location>
</feature>
<feature type="transmembrane region" description="Helical" evidence="9">
    <location>
        <begin position="311"/>
        <end position="330"/>
    </location>
</feature>
<evidence type="ECO:0000256" key="2">
    <source>
        <dbReference type="ARBA" id="ARBA00022475"/>
    </source>
</evidence>
<protein>
    <recommendedName>
        <fullName evidence="14">Copper resistance protein CopC</fullName>
    </recommendedName>
</protein>
<keyword evidence="3 9" id="KW-0812">Transmembrane</keyword>
<keyword evidence="2" id="KW-1003">Cell membrane</keyword>
<evidence type="ECO:0008006" key="14">
    <source>
        <dbReference type="Google" id="ProtNLM"/>
    </source>
</evidence>
<gene>
    <name evidence="12" type="ORF">VE26_15540</name>
</gene>
<dbReference type="SUPFAM" id="SSF81296">
    <property type="entry name" value="E set domains"/>
    <property type="match status" value="1"/>
</dbReference>
<evidence type="ECO:0000313" key="12">
    <source>
        <dbReference type="EMBL" id="KKB08001.1"/>
    </source>
</evidence>
<evidence type="ECO:0000259" key="11">
    <source>
        <dbReference type="Pfam" id="PF05425"/>
    </source>
</evidence>
<evidence type="ECO:0000256" key="7">
    <source>
        <dbReference type="ARBA" id="ARBA00023008"/>
    </source>
</evidence>